<keyword evidence="6" id="KW-1133">Transmembrane helix</keyword>
<keyword evidence="2" id="KW-0193">Cuticle</keyword>
<evidence type="ECO:0000313" key="12">
    <source>
        <dbReference type="WBParaSite" id="SBAD_0000493901-mRNA-1"/>
    </source>
</evidence>
<keyword evidence="11" id="KW-1185">Reference proteome</keyword>
<dbReference type="GO" id="GO:0042302">
    <property type="term" value="F:structural constituent of cuticle"/>
    <property type="evidence" value="ECO:0007669"/>
    <property type="project" value="UniProtKB-KW"/>
</dbReference>
<dbReference type="OrthoDB" id="6139674at2759"/>
<sequence>MKLRVGTVLQLLVVATRAAFVQYTVVEEEVWNGLLGEPDVICKTDQILLQFLTVRPFHGRIYVRGHAGSIPCQKDFFDSKENTNPMFVVPLDKCSTKRMRTANSTGLTFSNTVVIGFHPVFVTKPDKVYNVSCVYQEFERTLKNQMDVSTVTPETKQEIAEVPECKYSLRLGSLTGVEVEFAKVGDRIFHVWECNKGKSDLFMMQFMWYAENEFSDHYRILVKNCRVEDGQSEIFEVIDGMGCSADVSLLTDVSYVPGKALAYAECSAFKFADFSSMKFQCRLDICLTPQDSCYFTSPPVCHRTKRSITKSWVTVKNNAENQSVAVNTLTLRRALKIKDPRPKEIGKSSLIDTTLHFKSLPMKY</sequence>
<dbReference type="Pfam" id="PF25301">
    <property type="entry name" value="CUT_C"/>
    <property type="match status" value="1"/>
</dbReference>
<dbReference type="InterPro" id="IPR056953">
    <property type="entry name" value="CUT_N"/>
</dbReference>
<evidence type="ECO:0000256" key="2">
    <source>
        <dbReference type="ARBA" id="ARBA00022460"/>
    </source>
</evidence>
<accession>A0A183IM97</accession>
<evidence type="ECO:0000256" key="8">
    <source>
        <dbReference type="SAM" id="SignalP"/>
    </source>
</evidence>
<name>A0A183IM97_9BILA</name>
<dbReference type="Proteomes" id="UP000270296">
    <property type="component" value="Unassembled WGS sequence"/>
</dbReference>
<dbReference type="WBParaSite" id="SBAD_0000493901-mRNA-1">
    <property type="protein sequence ID" value="SBAD_0000493901-mRNA-1"/>
    <property type="gene ID" value="SBAD_0000493901"/>
</dbReference>
<dbReference type="PANTHER" id="PTHR22907">
    <property type="entry name" value="GH04558P"/>
    <property type="match status" value="1"/>
</dbReference>
<dbReference type="EMBL" id="UZAM01008518">
    <property type="protein sequence ID" value="VDP05292.1"/>
    <property type="molecule type" value="Genomic_DNA"/>
</dbReference>
<gene>
    <name evidence="10" type="ORF">SBAD_LOCUS4743</name>
</gene>
<organism evidence="12">
    <name type="scientific">Soboliphyme baturini</name>
    <dbReference type="NCBI Taxonomy" id="241478"/>
    <lineage>
        <taxon>Eukaryota</taxon>
        <taxon>Metazoa</taxon>
        <taxon>Ecdysozoa</taxon>
        <taxon>Nematoda</taxon>
        <taxon>Enoplea</taxon>
        <taxon>Dorylaimia</taxon>
        <taxon>Dioctophymatida</taxon>
        <taxon>Dioctophymatoidea</taxon>
        <taxon>Soboliphymatidae</taxon>
        <taxon>Soboliphyme</taxon>
    </lineage>
</organism>
<reference evidence="10 11" key="2">
    <citation type="submission" date="2018-11" db="EMBL/GenBank/DDBJ databases">
        <authorList>
            <consortium name="Pathogen Informatics"/>
        </authorList>
    </citation>
    <scope>NUCLEOTIDE SEQUENCE [LARGE SCALE GENOMIC DNA]</scope>
</reference>
<keyword evidence="5 8" id="KW-0732">Signal</keyword>
<dbReference type="InterPro" id="IPR001507">
    <property type="entry name" value="ZP_dom"/>
</dbReference>
<keyword evidence="4" id="KW-0812">Transmembrane</keyword>
<evidence type="ECO:0000256" key="3">
    <source>
        <dbReference type="ARBA" id="ARBA00022475"/>
    </source>
</evidence>
<protein>
    <submittedName>
        <fullName evidence="12">ZP domain-containing protein</fullName>
    </submittedName>
</protein>
<evidence type="ECO:0000256" key="5">
    <source>
        <dbReference type="ARBA" id="ARBA00022729"/>
    </source>
</evidence>
<evidence type="ECO:0000256" key="7">
    <source>
        <dbReference type="ARBA" id="ARBA00023136"/>
    </source>
</evidence>
<feature type="chain" id="PRO_5043140118" evidence="8">
    <location>
        <begin position="19"/>
        <end position="364"/>
    </location>
</feature>
<dbReference type="PROSITE" id="PS51034">
    <property type="entry name" value="ZP_2"/>
    <property type="match status" value="1"/>
</dbReference>
<dbReference type="Pfam" id="PF25057">
    <property type="entry name" value="CUT_N"/>
    <property type="match status" value="1"/>
</dbReference>
<evidence type="ECO:0000259" key="9">
    <source>
        <dbReference type="PROSITE" id="PS51034"/>
    </source>
</evidence>
<feature type="domain" description="ZP" evidence="9">
    <location>
        <begin position="41"/>
        <end position="300"/>
    </location>
</feature>
<proteinExistence type="predicted"/>
<dbReference type="AlphaFoldDB" id="A0A183IM97"/>
<dbReference type="InterPro" id="IPR051962">
    <property type="entry name" value="Cuticlin"/>
</dbReference>
<evidence type="ECO:0000313" key="11">
    <source>
        <dbReference type="Proteomes" id="UP000270296"/>
    </source>
</evidence>
<evidence type="ECO:0000256" key="1">
    <source>
        <dbReference type="ARBA" id="ARBA00004251"/>
    </source>
</evidence>
<dbReference type="GO" id="GO:0005886">
    <property type="term" value="C:plasma membrane"/>
    <property type="evidence" value="ECO:0007669"/>
    <property type="project" value="UniProtKB-SubCell"/>
</dbReference>
<dbReference type="SMART" id="SM00241">
    <property type="entry name" value="ZP"/>
    <property type="match status" value="1"/>
</dbReference>
<dbReference type="InterPro" id="IPR057475">
    <property type="entry name" value="CUT_C"/>
</dbReference>
<reference evidence="12" key="1">
    <citation type="submission" date="2016-06" db="UniProtKB">
        <authorList>
            <consortium name="WormBaseParasite"/>
        </authorList>
    </citation>
    <scope>IDENTIFICATION</scope>
</reference>
<evidence type="ECO:0000256" key="6">
    <source>
        <dbReference type="ARBA" id="ARBA00022989"/>
    </source>
</evidence>
<keyword evidence="3" id="KW-1003">Cell membrane</keyword>
<dbReference type="PANTHER" id="PTHR22907:SF46">
    <property type="entry name" value="ZP DOMAIN-CONTAINING PROTEIN"/>
    <property type="match status" value="1"/>
</dbReference>
<comment type="subcellular location">
    <subcellularLocation>
        <location evidence="1">Cell membrane</location>
        <topology evidence="1">Single-pass type I membrane protein</topology>
    </subcellularLocation>
</comment>
<evidence type="ECO:0000256" key="4">
    <source>
        <dbReference type="ARBA" id="ARBA00022692"/>
    </source>
</evidence>
<keyword evidence="7" id="KW-0472">Membrane</keyword>
<feature type="signal peptide" evidence="8">
    <location>
        <begin position="1"/>
        <end position="18"/>
    </location>
</feature>
<evidence type="ECO:0000313" key="10">
    <source>
        <dbReference type="EMBL" id="VDP05292.1"/>
    </source>
</evidence>